<accession>A0ABY4PBB1</accession>
<keyword evidence="3" id="KW-0560">Oxidoreductase</keyword>
<evidence type="ECO:0000313" key="6">
    <source>
        <dbReference type="EMBL" id="UQS82919.1"/>
    </source>
</evidence>
<dbReference type="PROSITE" id="PS00062">
    <property type="entry name" value="ALDOKETO_REDUCTASE_2"/>
    <property type="match status" value="1"/>
</dbReference>
<dbReference type="Pfam" id="PF00248">
    <property type="entry name" value="Aldo_ket_red"/>
    <property type="match status" value="1"/>
</dbReference>
<reference evidence="6" key="1">
    <citation type="journal article" date="2022" name="Int. J. Syst. Evol. Microbiol.">
        <title>Apilactobacillus apisilvae sp. nov., Nicolia spurrieriana gen. nov. sp. nov., Bombilactobacillus folatiphilus sp. nov. and Bombilactobacillus thymidiniphilus sp. nov., four new lactic acid bacterial isolates from stingless bees Tetragonula carbonaria and Austroplebeia australis.</title>
        <authorList>
            <person name="Oliphant S.A."/>
            <person name="Watson-Haigh N.S."/>
            <person name="Sumby K.M."/>
            <person name="Gardner J."/>
            <person name="Groom S."/>
            <person name="Jiranek V."/>
        </authorList>
    </citation>
    <scope>NUCLEOTIDE SEQUENCE</scope>
    <source>
        <strain evidence="6">SG4_D2</strain>
    </source>
</reference>
<evidence type="ECO:0000313" key="7">
    <source>
        <dbReference type="Proteomes" id="UP000831495"/>
    </source>
</evidence>
<proteinExistence type="inferred from homology"/>
<dbReference type="PROSITE" id="PS00798">
    <property type="entry name" value="ALDOKETO_REDUCTASE_1"/>
    <property type="match status" value="1"/>
</dbReference>
<dbReference type="Proteomes" id="UP000831495">
    <property type="component" value="Chromosome"/>
</dbReference>
<comment type="similarity">
    <text evidence="1">Belongs to the aldo/keto reductase family.</text>
</comment>
<dbReference type="InterPro" id="IPR018170">
    <property type="entry name" value="Aldo/ket_reductase_CS"/>
</dbReference>
<sequence length="281" mass="32646">MPDLKLNNHETIPQLGMGVFQMKDKQAFMDAVNWALEIGYRHFDTAAIYGNEKWLGEALEKSGIDRSEFFITSKLWPGNFDDPIQAYHDSCARLQLDYLDLYLIHWPSPGYDKAWQALEKLYAHQEVKTIGVSNFLETHLERIFQTGQVVPAVDQIELHPYFQRPELVDYLNDHQIKVEAWGPLGQGKTGVFDEPLLKQLATKYNKSVAQIILRWHLQEGHIIFPKSIHQQRLQDNFNLFDFHLRNEEIEQIENLDQDQPNGSTSTNQNFLNGLLETKPQN</sequence>
<dbReference type="InterPro" id="IPR036812">
    <property type="entry name" value="NAD(P)_OxRdtase_dom_sf"/>
</dbReference>
<evidence type="ECO:0000259" key="5">
    <source>
        <dbReference type="Pfam" id="PF00248"/>
    </source>
</evidence>
<feature type="region of interest" description="Disordered" evidence="4">
    <location>
        <begin position="254"/>
        <end position="281"/>
    </location>
</feature>
<organism evidence="6 7">
    <name type="scientific">Bombilactobacillus folatiphilus</name>
    <dbReference type="NCBI Taxonomy" id="2923362"/>
    <lineage>
        <taxon>Bacteria</taxon>
        <taxon>Bacillati</taxon>
        <taxon>Bacillota</taxon>
        <taxon>Bacilli</taxon>
        <taxon>Lactobacillales</taxon>
        <taxon>Lactobacillaceae</taxon>
        <taxon>Bombilactobacillus</taxon>
    </lineage>
</organism>
<evidence type="ECO:0000256" key="1">
    <source>
        <dbReference type="ARBA" id="ARBA00007905"/>
    </source>
</evidence>
<dbReference type="PANTHER" id="PTHR43827:SF3">
    <property type="entry name" value="NADP-DEPENDENT OXIDOREDUCTASE DOMAIN-CONTAINING PROTEIN"/>
    <property type="match status" value="1"/>
</dbReference>
<gene>
    <name evidence="6" type="ORF">MOO45_06705</name>
</gene>
<dbReference type="SUPFAM" id="SSF51430">
    <property type="entry name" value="NAD(P)-linked oxidoreductase"/>
    <property type="match status" value="1"/>
</dbReference>
<dbReference type="Gene3D" id="3.20.20.100">
    <property type="entry name" value="NADP-dependent oxidoreductase domain"/>
    <property type="match status" value="1"/>
</dbReference>
<dbReference type="PRINTS" id="PR00069">
    <property type="entry name" value="ALDKETRDTASE"/>
</dbReference>
<keyword evidence="7" id="KW-1185">Reference proteome</keyword>
<feature type="domain" description="NADP-dependent oxidoreductase" evidence="5">
    <location>
        <begin position="17"/>
        <end position="256"/>
    </location>
</feature>
<dbReference type="InterPro" id="IPR020471">
    <property type="entry name" value="AKR"/>
</dbReference>
<dbReference type="PANTHER" id="PTHR43827">
    <property type="entry name" value="2,5-DIKETO-D-GLUCONIC ACID REDUCTASE"/>
    <property type="match status" value="1"/>
</dbReference>
<protein>
    <submittedName>
        <fullName evidence="6">Aldo/keto reductase</fullName>
    </submittedName>
</protein>
<evidence type="ECO:0000256" key="3">
    <source>
        <dbReference type="ARBA" id="ARBA00023002"/>
    </source>
</evidence>
<keyword evidence="2" id="KW-0521">NADP</keyword>
<dbReference type="InterPro" id="IPR023210">
    <property type="entry name" value="NADP_OxRdtase_dom"/>
</dbReference>
<dbReference type="PIRSF" id="PIRSF000097">
    <property type="entry name" value="AKR"/>
    <property type="match status" value="1"/>
</dbReference>
<name>A0ABY4PBB1_9LACO</name>
<dbReference type="EMBL" id="CP093366">
    <property type="protein sequence ID" value="UQS82919.1"/>
    <property type="molecule type" value="Genomic_DNA"/>
</dbReference>
<evidence type="ECO:0000256" key="2">
    <source>
        <dbReference type="ARBA" id="ARBA00022857"/>
    </source>
</evidence>
<evidence type="ECO:0000256" key="4">
    <source>
        <dbReference type="SAM" id="MobiDB-lite"/>
    </source>
</evidence>
<feature type="compositionally biased region" description="Polar residues" evidence="4">
    <location>
        <begin position="257"/>
        <end position="271"/>
    </location>
</feature>